<dbReference type="PANTHER" id="PTHR32251">
    <property type="entry name" value="3-OXO-5-ALPHA-STEROID 4-DEHYDROGENASE"/>
    <property type="match status" value="1"/>
</dbReference>
<dbReference type="InterPro" id="IPR010721">
    <property type="entry name" value="UstE-like"/>
</dbReference>
<organism evidence="2 3">
    <name type="scientific">Pseudoteredinibacter isoporae</name>
    <dbReference type="NCBI Taxonomy" id="570281"/>
    <lineage>
        <taxon>Bacteria</taxon>
        <taxon>Pseudomonadati</taxon>
        <taxon>Pseudomonadota</taxon>
        <taxon>Gammaproteobacteria</taxon>
        <taxon>Cellvibrionales</taxon>
        <taxon>Cellvibrionaceae</taxon>
        <taxon>Pseudoteredinibacter</taxon>
    </lineage>
</organism>
<dbReference type="AlphaFoldDB" id="A0A7X0JR36"/>
<reference evidence="2 3" key="1">
    <citation type="submission" date="2020-08" db="EMBL/GenBank/DDBJ databases">
        <title>Genomic Encyclopedia of Type Strains, Phase IV (KMG-IV): sequencing the most valuable type-strain genomes for metagenomic binning, comparative biology and taxonomic classification.</title>
        <authorList>
            <person name="Goeker M."/>
        </authorList>
    </citation>
    <scope>NUCLEOTIDE SEQUENCE [LARGE SCALE GENOMIC DNA]</scope>
    <source>
        <strain evidence="2 3">DSM 22368</strain>
    </source>
</reference>
<keyword evidence="1" id="KW-0472">Membrane</keyword>
<dbReference type="Proteomes" id="UP000528457">
    <property type="component" value="Unassembled WGS sequence"/>
</dbReference>
<feature type="transmembrane region" description="Helical" evidence="1">
    <location>
        <begin position="214"/>
        <end position="232"/>
    </location>
</feature>
<evidence type="ECO:0000256" key="1">
    <source>
        <dbReference type="SAM" id="Phobius"/>
    </source>
</evidence>
<evidence type="ECO:0000313" key="3">
    <source>
        <dbReference type="Proteomes" id="UP000528457"/>
    </source>
</evidence>
<protein>
    <submittedName>
        <fullName evidence="2">Steroid 5-alpha reductase family enzyme</fullName>
    </submittedName>
</protein>
<name>A0A7X0JR36_9GAMM</name>
<dbReference type="InParanoid" id="A0A7X0JR36"/>
<feature type="transmembrane region" description="Helical" evidence="1">
    <location>
        <begin position="36"/>
        <end position="57"/>
    </location>
</feature>
<accession>A0A7X0JR36</accession>
<feature type="transmembrane region" description="Helical" evidence="1">
    <location>
        <begin position="238"/>
        <end position="259"/>
    </location>
</feature>
<keyword evidence="1" id="KW-1133">Transmembrane helix</keyword>
<proteinExistence type="predicted"/>
<evidence type="ECO:0000313" key="2">
    <source>
        <dbReference type="EMBL" id="MBB6520753.1"/>
    </source>
</evidence>
<feature type="transmembrane region" description="Helical" evidence="1">
    <location>
        <begin position="64"/>
        <end position="85"/>
    </location>
</feature>
<keyword evidence="1" id="KW-0812">Transmembrane</keyword>
<gene>
    <name evidence="2" type="ORF">HNR48_001031</name>
</gene>
<dbReference type="GO" id="GO:0016020">
    <property type="term" value="C:membrane"/>
    <property type="evidence" value="ECO:0007669"/>
    <property type="project" value="TreeGrafter"/>
</dbReference>
<dbReference type="Pfam" id="PF06966">
    <property type="entry name" value="DUF1295"/>
    <property type="match status" value="1"/>
</dbReference>
<dbReference type="Gene3D" id="1.20.120.1630">
    <property type="match status" value="1"/>
</dbReference>
<feature type="transmembrane region" description="Helical" evidence="1">
    <location>
        <begin position="132"/>
        <end position="156"/>
    </location>
</feature>
<dbReference type="EMBL" id="JACHHT010000001">
    <property type="protein sequence ID" value="MBB6520753.1"/>
    <property type="molecule type" value="Genomic_DNA"/>
</dbReference>
<feature type="transmembrane region" description="Helical" evidence="1">
    <location>
        <begin position="162"/>
        <end position="182"/>
    </location>
</feature>
<sequence length="289" mass="32561">MAKYMRALKFLLVIAAVAVGLGYAGSSHSLAAFEWPIFALCMGLAFAVQWLMFIPAYIWQTERYFDLTGSLTYIGVTLLAVFLAAKDDMRSIVLTAMVLIWALRLGSFLFTRILQDGSDHRFDQIKPNAPRFFVVWTLQGLWVSFTAAAALAAISSEKVLELQLWDGFAIALWIFGFAFEAISDRQKRLFRADPANKGRYINTGLWAYSRHPNYFGEICLWIGVAILAVPVLQSWQYATLLSPVFVILLLTRISGIPGLEAGADKRWGEEEEYQAYKRNTPVLIPKLKN</sequence>
<dbReference type="PANTHER" id="PTHR32251:SF17">
    <property type="entry name" value="STEROID 5-ALPHA REDUCTASE C-TERMINAL DOMAIN-CONTAINING PROTEIN"/>
    <property type="match status" value="1"/>
</dbReference>
<comment type="caution">
    <text evidence="2">The sequence shown here is derived from an EMBL/GenBank/DDBJ whole genome shotgun (WGS) entry which is preliminary data.</text>
</comment>
<dbReference type="RefSeq" id="WP_166850324.1">
    <property type="nucleotide sequence ID" value="NZ_JAAONY010000001.1"/>
</dbReference>
<dbReference type="PROSITE" id="PS50244">
    <property type="entry name" value="S5A_REDUCTASE"/>
    <property type="match status" value="1"/>
</dbReference>
<keyword evidence="3" id="KW-1185">Reference proteome</keyword>
<feature type="transmembrane region" description="Helical" evidence="1">
    <location>
        <begin position="91"/>
        <end position="111"/>
    </location>
</feature>